<dbReference type="AlphaFoldDB" id="A0A160INM5"/>
<organism evidence="3 4">
    <name type="scientific">Fictibacillus phosphorivorans</name>
    <dbReference type="NCBI Taxonomy" id="1221500"/>
    <lineage>
        <taxon>Bacteria</taxon>
        <taxon>Bacillati</taxon>
        <taxon>Bacillota</taxon>
        <taxon>Bacilli</taxon>
        <taxon>Bacillales</taxon>
        <taxon>Fictibacillaceae</taxon>
        <taxon>Fictibacillus</taxon>
    </lineage>
</organism>
<gene>
    <name evidence="3" type="ORF">ABE65_010310</name>
</gene>
<accession>A0A160INM5</accession>
<proteinExistence type="predicted"/>
<evidence type="ECO:0000313" key="4">
    <source>
        <dbReference type="Proteomes" id="UP000076623"/>
    </source>
</evidence>
<dbReference type="EMBL" id="CP015378">
    <property type="protein sequence ID" value="ANC77172.1"/>
    <property type="molecule type" value="Genomic_DNA"/>
</dbReference>
<dbReference type="Pfam" id="PF22768">
    <property type="entry name" value="SPP1_Dit"/>
    <property type="match status" value="1"/>
</dbReference>
<evidence type="ECO:0000259" key="2">
    <source>
        <dbReference type="Pfam" id="PF22768"/>
    </source>
</evidence>
<feature type="domain" description="Siphovirus-type tail component C-terminal" evidence="2">
    <location>
        <begin position="176"/>
        <end position="278"/>
    </location>
</feature>
<dbReference type="Pfam" id="PF05709">
    <property type="entry name" value="Sipho_tail"/>
    <property type="match status" value="1"/>
</dbReference>
<dbReference type="KEGG" id="fpn:ABE65_010310"/>
<sequence>METLTFINANGDSIKFDGVSFSLVSVNGLGDVGADNQTQKSPFQDGSTLIQTILNERFVEIEFIIKGLNYKQLSERRREFSRVTNPKLGKGTLRYDNGYLIREIDAVAESVPVFPDGENRGNRHQRCMLTFLCPSPYWKSTSITEEPTFEPLFQFPFEGIFEMGIQRDQRTIINDGDAPAPIYIEFYGAATNPIITNITTGEFIKVNQTLNEGEFMRVDTTDGRKTVEFVSPDGTVTNVFNWIDLDSTFFKLAIGENIIEYSADSDIQGAIVNIRYSKLYNAV</sequence>
<dbReference type="Gene3D" id="2.40.30.200">
    <property type="match status" value="1"/>
</dbReference>
<evidence type="ECO:0000313" key="3">
    <source>
        <dbReference type="EMBL" id="ANC77172.1"/>
    </source>
</evidence>
<dbReference type="STRING" id="1221500.ABE65_010310"/>
<dbReference type="RefSeq" id="WP_066394422.1">
    <property type="nucleotide sequence ID" value="NZ_CP015378.1"/>
</dbReference>
<dbReference type="Gene3D" id="2.60.120.860">
    <property type="match status" value="1"/>
</dbReference>
<keyword evidence="4" id="KW-1185">Reference proteome</keyword>
<evidence type="ECO:0000259" key="1">
    <source>
        <dbReference type="Pfam" id="PF05709"/>
    </source>
</evidence>
<name>A0A160INM5_9BACL</name>
<feature type="domain" description="Siphovirus-type tail component RIFT-related" evidence="1">
    <location>
        <begin position="26"/>
        <end position="133"/>
    </location>
</feature>
<dbReference type="InterPro" id="IPR054738">
    <property type="entry name" value="Siphovirus-type_tail_C"/>
</dbReference>
<protein>
    <submittedName>
        <fullName evidence="3">Phage tail protein</fullName>
    </submittedName>
</protein>
<dbReference type="InterPro" id="IPR008841">
    <property type="entry name" value="Siphovirus-type_tail_N"/>
</dbReference>
<dbReference type="Proteomes" id="UP000076623">
    <property type="component" value="Chromosome"/>
</dbReference>
<reference evidence="3 4" key="1">
    <citation type="submission" date="2016-04" db="EMBL/GenBank/DDBJ databases">
        <title>Complete genome sequence of Fictibacillus phosphorivorans G25-29, a strain toxic to nematodes.</title>
        <authorList>
            <person name="Zheng Z."/>
        </authorList>
    </citation>
    <scope>NUCLEOTIDE SEQUENCE [LARGE SCALE GENOMIC DNA]</scope>
    <source>
        <strain evidence="3 4">G25-29</strain>
    </source>
</reference>